<protein>
    <submittedName>
        <fullName evidence="1">Lipopolysaccharide/colanic/teichoic acid biosynthesis glycosyltransferase</fullName>
    </submittedName>
</protein>
<keyword evidence="2" id="KW-1185">Reference proteome</keyword>
<dbReference type="Proteomes" id="UP001246858">
    <property type="component" value="Unassembled WGS sequence"/>
</dbReference>
<reference evidence="1" key="1">
    <citation type="submission" date="2023-07" db="EMBL/GenBank/DDBJ databases">
        <title>Sorghum-associated microbial communities from plants grown in Nebraska, USA.</title>
        <authorList>
            <person name="Schachtman D."/>
        </authorList>
    </citation>
    <scope>NUCLEOTIDE SEQUENCE</scope>
    <source>
        <strain evidence="1">2697</strain>
    </source>
</reference>
<name>A0ACC6KTE0_9SPHI</name>
<dbReference type="EMBL" id="JAVDTF010000001">
    <property type="protein sequence ID" value="MDR6782407.1"/>
    <property type="molecule type" value="Genomic_DNA"/>
</dbReference>
<evidence type="ECO:0000313" key="2">
    <source>
        <dbReference type="Proteomes" id="UP001246858"/>
    </source>
</evidence>
<proteinExistence type="predicted"/>
<comment type="caution">
    <text evidence="1">The sequence shown here is derived from an EMBL/GenBank/DDBJ whole genome shotgun (WGS) entry which is preliminary data.</text>
</comment>
<gene>
    <name evidence="1" type="ORF">J2X78_000959</name>
</gene>
<accession>A0ACC6KTE0</accession>
<organism evidence="1 2">
    <name type="scientific">Pedobacter africanus</name>
    <dbReference type="NCBI Taxonomy" id="151894"/>
    <lineage>
        <taxon>Bacteria</taxon>
        <taxon>Pseudomonadati</taxon>
        <taxon>Bacteroidota</taxon>
        <taxon>Sphingobacteriia</taxon>
        <taxon>Sphingobacteriales</taxon>
        <taxon>Sphingobacteriaceae</taxon>
        <taxon>Pedobacter</taxon>
    </lineage>
</organism>
<sequence>MLAKRIFDIVLAAIGLIVFAPLFMLISVLVRLDSKGDIYYRQIRVGRNMQDFCLYKFRSMYVHAEDEKLLTVGGKDVRITKIGRLLRKYKLDELPQLFNILRGDMSFVGPRPEVRKYVNLYDEAQMQVLSVKPGITDWASIQFYDENEMLEQVDDPESFYIHELIPQKISQNLRYIRNHDIWTDVKIIWLTLKRTFA</sequence>
<evidence type="ECO:0000313" key="1">
    <source>
        <dbReference type="EMBL" id="MDR6782407.1"/>
    </source>
</evidence>